<protein>
    <recommendedName>
        <fullName evidence="4">Alcohol dehydrogenase-like C-terminal domain-containing protein</fullName>
    </recommendedName>
</protein>
<proteinExistence type="predicted"/>
<accession>A0AAZ3RV99</accession>
<reference evidence="6" key="1">
    <citation type="journal article" date="2018" name="PLoS ONE">
        <title>Chinook salmon (Oncorhynchus tshawytscha) genome and transcriptome.</title>
        <authorList>
            <person name="Christensen K.A."/>
            <person name="Leong J.S."/>
            <person name="Sakhrani D."/>
            <person name="Biagi C.A."/>
            <person name="Minkley D.R."/>
            <person name="Withler R.E."/>
            <person name="Rondeau E.B."/>
            <person name="Koop B.F."/>
            <person name="Devlin R.H."/>
        </authorList>
    </citation>
    <scope>NUCLEOTIDE SEQUENCE [LARGE SCALE GENOMIC DNA]</scope>
</reference>
<evidence type="ECO:0000256" key="3">
    <source>
        <dbReference type="ARBA" id="ARBA00022833"/>
    </source>
</evidence>
<dbReference type="Proteomes" id="UP000694402">
    <property type="component" value="Unassembled WGS sequence"/>
</dbReference>
<dbReference type="GO" id="GO:0005829">
    <property type="term" value="C:cytosol"/>
    <property type="evidence" value="ECO:0007669"/>
    <property type="project" value="TreeGrafter"/>
</dbReference>
<evidence type="ECO:0000256" key="2">
    <source>
        <dbReference type="ARBA" id="ARBA00022723"/>
    </source>
</evidence>
<dbReference type="InterPro" id="IPR013149">
    <property type="entry name" value="ADH-like_C"/>
</dbReference>
<evidence type="ECO:0000256" key="1">
    <source>
        <dbReference type="ARBA" id="ARBA00001947"/>
    </source>
</evidence>
<dbReference type="SUPFAM" id="SSF50129">
    <property type="entry name" value="GroES-like"/>
    <property type="match status" value="1"/>
</dbReference>
<reference evidence="5" key="2">
    <citation type="submission" date="2025-08" db="UniProtKB">
        <authorList>
            <consortium name="Ensembl"/>
        </authorList>
    </citation>
    <scope>IDENTIFICATION</scope>
</reference>
<dbReference type="Gene3D" id="3.90.180.10">
    <property type="entry name" value="Medium-chain alcohol dehydrogenases, catalytic domain"/>
    <property type="match status" value="1"/>
</dbReference>
<feature type="domain" description="Alcohol dehydrogenase-like C-terminal" evidence="4">
    <location>
        <begin position="2"/>
        <end position="45"/>
    </location>
</feature>
<name>A0AAZ3RV99_ONCTS</name>
<dbReference type="PANTHER" id="PTHR43880:SF21">
    <property type="entry name" value="S-(HYDROXYMETHYL)GLUTATHIONE DEHYDROGENASE"/>
    <property type="match status" value="1"/>
</dbReference>
<keyword evidence="2" id="KW-0479">Metal-binding</keyword>
<evidence type="ECO:0000313" key="5">
    <source>
        <dbReference type="Ensembl" id="ENSOTSP00005145497.1"/>
    </source>
</evidence>
<organism evidence="5 6">
    <name type="scientific">Oncorhynchus tshawytscha</name>
    <name type="common">Chinook salmon</name>
    <name type="synonym">Salmo tshawytscha</name>
    <dbReference type="NCBI Taxonomy" id="74940"/>
    <lineage>
        <taxon>Eukaryota</taxon>
        <taxon>Metazoa</taxon>
        <taxon>Chordata</taxon>
        <taxon>Craniata</taxon>
        <taxon>Vertebrata</taxon>
        <taxon>Euteleostomi</taxon>
        <taxon>Actinopterygii</taxon>
        <taxon>Neopterygii</taxon>
        <taxon>Teleostei</taxon>
        <taxon>Protacanthopterygii</taxon>
        <taxon>Salmoniformes</taxon>
        <taxon>Salmonidae</taxon>
        <taxon>Salmoninae</taxon>
        <taxon>Oncorhynchus</taxon>
    </lineage>
</organism>
<dbReference type="InterPro" id="IPR011032">
    <property type="entry name" value="GroES-like_sf"/>
</dbReference>
<evidence type="ECO:0000259" key="4">
    <source>
        <dbReference type="Pfam" id="PF00107"/>
    </source>
</evidence>
<sequence>MGCKVTGATRIIGVDINPDKFDKAKEFGATEFVNPKDHSKPIQEVLRAALEACNKGWGKSIIIGLAGTRQEISTCPFQLITGRVWRGTAFGGWKSVESVPKLVTDYMNKKLKVHEFVNHTLPFDQFNEGFDLLHPGKSIRAILKF</sequence>
<dbReference type="AlphaFoldDB" id="A0AAZ3RV99"/>
<reference evidence="5" key="3">
    <citation type="submission" date="2025-09" db="UniProtKB">
        <authorList>
            <consortium name="Ensembl"/>
        </authorList>
    </citation>
    <scope>IDENTIFICATION</scope>
</reference>
<dbReference type="GO" id="GO:0046294">
    <property type="term" value="P:formaldehyde catabolic process"/>
    <property type="evidence" value="ECO:0007669"/>
    <property type="project" value="TreeGrafter"/>
</dbReference>
<dbReference type="Ensembl" id="ENSOTST00005141338.1">
    <property type="protein sequence ID" value="ENSOTSP00005145497.1"/>
    <property type="gene ID" value="ENSOTSG00005078981.1"/>
</dbReference>
<dbReference type="GO" id="GO:0008270">
    <property type="term" value="F:zinc ion binding"/>
    <property type="evidence" value="ECO:0007669"/>
    <property type="project" value="TreeGrafter"/>
</dbReference>
<dbReference type="Pfam" id="PF00107">
    <property type="entry name" value="ADH_zinc_N"/>
    <property type="match status" value="1"/>
</dbReference>
<keyword evidence="3" id="KW-0862">Zinc</keyword>
<dbReference type="SUPFAM" id="SSF51735">
    <property type="entry name" value="NAD(P)-binding Rossmann-fold domains"/>
    <property type="match status" value="1"/>
</dbReference>
<dbReference type="Gene3D" id="3.40.50.720">
    <property type="entry name" value="NAD(P)-binding Rossmann-like Domain"/>
    <property type="match status" value="1"/>
</dbReference>
<dbReference type="PANTHER" id="PTHR43880">
    <property type="entry name" value="ALCOHOL DEHYDROGENASE"/>
    <property type="match status" value="1"/>
</dbReference>
<dbReference type="GO" id="GO:0051903">
    <property type="term" value="F:S-(hydroxymethyl)glutathione dehydrogenase [NAD(P)+] activity"/>
    <property type="evidence" value="ECO:0007669"/>
    <property type="project" value="TreeGrafter"/>
</dbReference>
<comment type="cofactor">
    <cofactor evidence="1">
        <name>Zn(2+)</name>
        <dbReference type="ChEBI" id="CHEBI:29105"/>
    </cofactor>
</comment>
<dbReference type="GeneTree" id="ENSGT00940000164379"/>
<evidence type="ECO:0000313" key="6">
    <source>
        <dbReference type="Proteomes" id="UP000694402"/>
    </source>
</evidence>
<dbReference type="InterPro" id="IPR036291">
    <property type="entry name" value="NAD(P)-bd_dom_sf"/>
</dbReference>
<keyword evidence="6" id="KW-1185">Reference proteome</keyword>